<dbReference type="AlphaFoldDB" id="A0AA35QYV1"/>
<name>A0AA35QYV1_GEOBA</name>
<keyword evidence="5 6" id="KW-0206">Cytoskeleton</keyword>
<keyword evidence="3 6" id="KW-0963">Cytoplasm</keyword>
<evidence type="ECO:0000313" key="10">
    <source>
        <dbReference type="Proteomes" id="UP001174909"/>
    </source>
</evidence>
<dbReference type="InterPro" id="IPR040457">
    <property type="entry name" value="GCP_C"/>
</dbReference>
<dbReference type="GO" id="GO:0031122">
    <property type="term" value="P:cytoplasmic microtubule organization"/>
    <property type="evidence" value="ECO:0007669"/>
    <property type="project" value="TreeGrafter"/>
</dbReference>
<dbReference type="GO" id="GO:0051011">
    <property type="term" value="F:microtubule minus-end binding"/>
    <property type="evidence" value="ECO:0007669"/>
    <property type="project" value="TreeGrafter"/>
</dbReference>
<evidence type="ECO:0000259" key="7">
    <source>
        <dbReference type="Pfam" id="PF04130"/>
    </source>
</evidence>
<dbReference type="GO" id="GO:0043015">
    <property type="term" value="F:gamma-tubulin binding"/>
    <property type="evidence" value="ECO:0007669"/>
    <property type="project" value="InterPro"/>
</dbReference>
<evidence type="ECO:0000256" key="4">
    <source>
        <dbReference type="ARBA" id="ARBA00022701"/>
    </source>
</evidence>
<sequence>MLKEYIYKFYDQSTLCEYFYFSPIKKYFAFSFRILYTCHHVFYKQLSAWMLHGLLLDQKGEFFIEKIELSQSSEVEQREVDEEAPTAGPFSATEKATSEFRINGQLAPSYLPQTVLEKILFIGEAVQIFQTLHASGAHPPLASFSVSSGYQLRADLMKFSWMLTVLQNQPILQLRDFENKIEYIRNVVAQHLWRLLVEESNLVGHLHVMKDIFLLGRGELFLSFIDMADILMKQSPTSTTQHDINVAFRQAMIKIAMDHEELAKQFELTLSLPPVQSSGVSLKSKMTNSWKYVGMSHKVSWPLHVVLTPATLEKYSALFHFLLSLRRAQAYLQQCWATLMTIRTGAHCLQAVWQLRTHMGFLIDNLQYYVQVDVLETQFSQLLNRIKSTHDFEAVKVAHSDFVKTLQSQLFFTEPIRRCVYEILELCFSFSELIQTLRREEFVFSSKEQEAFHRISVDFRRQSSLLFRVLSAAKNHHSAPHIAQLLLRIDYNRYFTNLS</sequence>
<comment type="similarity">
    <text evidence="2 6">Belongs to the TUBGCP family.</text>
</comment>
<evidence type="ECO:0000256" key="5">
    <source>
        <dbReference type="ARBA" id="ARBA00023212"/>
    </source>
</evidence>
<dbReference type="GO" id="GO:0051225">
    <property type="term" value="P:spindle assembly"/>
    <property type="evidence" value="ECO:0007669"/>
    <property type="project" value="TreeGrafter"/>
</dbReference>
<evidence type="ECO:0000313" key="9">
    <source>
        <dbReference type="EMBL" id="CAI7997354.1"/>
    </source>
</evidence>
<dbReference type="GO" id="GO:0051321">
    <property type="term" value="P:meiotic cell cycle"/>
    <property type="evidence" value="ECO:0007669"/>
    <property type="project" value="TreeGrafter"/>
</dbReference>
<gene>
    <name evidence="9" type="ORF">GBAR_LOCUS2135</name>
</gene>
<evidence type="ECO:0000256" key="3">
    <source>
        <dbReference type="ARBA" id="ARBA00022490"/>
    </source>
</evidence>
<comment type="subcellular location">
    <subcellularLocation>
        <location evidence="1 6">Cytoplasm</location>
        <location evidence="1 6">Cytoskeleton</location>
        <location evidence="1 6">Microtubule organizing center</location>
    </subcellularLocation>
</comment>
<reference evidence="9" key="1">
    <citation type="submission" date="2023-03" db="EMBL/GenBank/DDBJ databases">
        <authorList>
            <person name="Steffen K."/>
            <person name="Cardenas P."/>
        </authorList>
    </citation>
    <scope>NUCLEOTIDE SEQUENCE</scope>
</reference>
<organism evidence="9 10">
    <name type="scientific">Geodia barretti</name>
    <name type="common">Barrett's horny sponge</name>
    <dbReference type="NCBI Taxonomy" id="519541"/>
    <lineage>
        <taxon>Eukaryota</taxon>
        <taxon>Metazoa</taxon>
        <taxon>Porifera</taxon>
        <taxon>Demospongiae</taxon>
        <taxon>Heteroscleromorpha</taxon>
        <taxon>Tetractinellida</taxon>
        <taxon>Astrophorina</taxon>
        <taxon>Geodiidae</taxon>
        <taxon>Geodia</taxon>
    </lineage>
</organism>
<dbReference type="PANTHER" id="PTHR19302">
    <property type="entry name" value="GAMMA TUBULIN COMPLEX PROTEIN"/>
    <property type="match status" value="1"/>
</dbReference>
<dbReference type="InterPro" id="IPR007259">
    <property type="entry name" value="GCP"/>
</dbReference>
<accession>A0AA35QYV1</accession>
<dbReference type="GO" id="GO:0000930">
    <property type="term" value="C:gamma-tubulin complex"/>
    <property type="evidence" value="ECO:0007669"/>
    <property type="project" value="TreeGrafter"/>
</dbReference>
<dbReference type="GO" id="GO:0000922">
    <property type="term" value="C:spindle pole"/>
    <property type="evidence" value="ECO:0007669"/>
    <property type="project" value="InterPro"/>
</dbReference>
<dbReference type="GO" id="GO:0000278">
    <property type="term" value="P:mitotic cell cycle"/>
    <property type="evidence" value="ECO:0007669"/>
    <property type="project" value="TreeGrafter"/>
</dbReference>
<comment type="caution">
    <text evidence="9">The sequence shown here is derived from an EMBL/GenBank/DDBJ whole genome shotgun (WGS) entry which is preliminary data.</text>
</comment>
<keyword evidence="4 6" id="KW-0493">Microtubule</keyword>
<evidence type="ECO:0000256" key="6">
    <source>
        <dbReference type="RuleBase" id="RU363050"/>
    </source>
</evidence>
<evidence type="ECO:0000256" key="1">
    <source>
        <dbReference type="ARBA" id="ARBA00004267"/>
    </source>
</evidence>
<dbReference type="EMBL" id="CASHTH010000310">
    <property type="protein sequence ID" value="CAI7997354.1"/>
    <property type="molecule type" value="Genomic_DNA"/>
</dbReference>
<dbReference type="Gene3D" id="1.20.120.1900">
    <property type="entry name" value="Gamma-tubulin complex, C-terminal domain"/>
    <property type="match status" value="1"/>
</dbReference>
<dbReference type="GO" id="GO:0005874">
    <property type="term" value="C:microtubule"/>
    <property type="evidence" value="ECO:0007669"/>
    <property type="project" value="UniProtKB-KW"/>
</dbReference>
<keyword evidence="10" id="KW-1185">Reference proteome</keyword>
<dbReference type="InterPro" id="IPR041470">
    <property type="entry name" value="GCP_N"/>
</dbReference>
<dbReference type="Pfam" id="PF17681">
    <property type="entry name" value="GCP_N_terminal"/>
    <property type="match status" value="1"/>
</dbReference>
<evidence type="ECO:0000259" key="8">
    <source>
        <dbReference type="Pfam" id="PF17681"/>
    </source>
</evidence>
<dbReference type="Pfam" id="PF04130">
    <property type="entry name" value="GCP_C_terminal"/>
    <property type="match status" value="1"/>
</dbReference>
<dbReference type="Proteomes" id="UP001174909">
    <property type="component" value="Unassembled WGS sequence"/>
</dbReference>
<feature type="domain" description="Gamma tubulin complex component protein N-terminal" evidence="8">
    <location>
        <begin position="30"/>
        <end position="199"/>
    </location>
</feature>
<proteinExistence type="inferred from homology"/>
<dbReference type="GO" id="GO:0007020">
    <property type="term" value="P:microtubule nucleation"/>
    <property type="evidence" value="ECO:0007669"/>
    <property type="project" value="InterPro"/>
</dbReference>
<dbReference type="InterPro" id="IPR042241">
    <property type="entry name" value="GCP_C_sf"/>
</dbReference>
<feature type="domain" description="Gamma tubulin complex component C-terminal" evidence="7">
    <location>
        <begin position="202"/>
        <end position="495"/>
    </location>
</feature>
<protein>
    <recommendedName>
        <fullName evidence="6">Gamma-tubulin complex component</fullName>
    </recommendedName>
</protein>
<evidence type="ECO:0000256" key="2">
    <source>
        <dbReference type="ARBA" id="ARBA00010337"/>
    </source>
</evidence>
<dbReference type="PANTHER" id="PTHR19302:SF27">
    <property type="entry name" value="GAMMA-TUBULIN COMPLEX COMPONENT 4"/>
    <property type="match status" value="1"/>
</dbReference>